<dbReference type="RefSeq" id="XP_016257393.1">
    <property type="nucleotide sequence ID" value="XM_016412379.1"/>
</dbReference>
<accession>A0A0D2BIC5</accession>
<organism evidence="7 8">
    <name type="scientific">Exophiala oligosperma</name>
    <dbReference type="NCBI Taxonomy" id="215243"/>
    <lineage>
        <taxon>Eukaryota</taxon>
        <taxon>Fungi</taxon>
        <taxon>Dikarya</taxon>
        <taxon>Ascomycota</taxon>
        <taxon>Pezizomycotina</taxon>
        <taxon>Eurotiomycetes</taxon>
        <taxon>Chaetothyriomycetidae</taxon>
        <taxon>Chaetothyriales</taxon>
        <taxon>Herpotrichiellaceae</taxon>
        <taxon>Exophiala</taxon>
    </lineage>
</organism>
<evidence type="ECO:0000259" key="6">
    <source>
        <dbReference type="SMART" id="SM00906"/>
    </source>
</evidence>
<dbReference type="GO" id="GO:0003677">
    <property type="term" value="F:DNA binding"/>
    <property type="evidence" value="ECO:0007669"/>
    <property type="project" value="InterPro"/>
</dbReference>
<dbReference type="SMART" id="SM00906">
    <property type="entry name" value="Fungal_trans"/>
    <property type="match status" value="1"/>
</dbReference>
<dbReference type="OrthoDB" id="4108767at2759"/>
<dbReference type="Proteomes" id="UP000053342">
    <property type="component" value="Unassembled WGS sequence"/>
</dbReference>
<dbReference type="PANTHER" id="PTHR47338">
    <property type="entry name" value="ZN(II)2CYS6 TRANSCRIPTION FACTOR (EUROFUNG)-RELATED"/>
    <property type="match status" value="1"/>
</dbReference>
<dbReference type="PANTHER" id="PTHR47338:SF5">
    <property type="entry name" value="ZN(II)2CYS6 TRANSCRIPTION FACTOR (EUROFUNG)"/>
    <property type="match status" value="1"/>
</dbReference>
<dbReference type="VEuPathDB" id="FungiDB:PV06_10796"/>
<evidence type="ECO:0000256" key="5">
    <source>
        <dbReference type="ARBA" id="ARBA00023242"/>
    </source>
</evidence>
<keyword evidence="4" id="KW-0804">Transcription</keyword>
<evidence type="ECO:0000313" key="8">
    <source>
        <dbReference type="Proteomes" id="UP000053342"/>
    </source>
</evidence>
<keyword evidence="2" id="KW-0479">Metal-binding</keyword>
<keyword evidence="3" id="KW-0805">Transcription regulation</keyword>
<dbReference type="GeneID" id="27362870"/>
<evidence type="ECO:0000256" key="3">
    <source>
        <dbReference type="ARBA" id="ARBA00023015"/>
    </source>
</evidence>
<proteinExistence type="predicted"/>
<dbReference type="HOGENOM" id="CLU_437437_0_0_1"/>
<dbReference type="GO" id="GO:0005634">
    <property type="term" value="C:nucleus"/>
    <property type="evidence" value="ECO:0007669"/>
    <property type="project" value="UniProtKB-SubCell"/>
</dbReference>
<dbReference type="EMBL" id="KN847346">
    <property type="protein sequence ID" value="KIW37177.1"/>
    <property type="molecule type" value="Genomic_DNA"/>
</dbReference>
<comment type="subcellular location">
    <subcellularLocation>
        <location evidence="1">Nucleus</location>
    </subcellularLocation>
</comment>
<reference evidence="7 8" key="1">
    <citation type="submission" date="2015-01" db="EMBL/GenBank/DDBJ databases">
        <title>The Genome Sequence of Exophiala oligosperma CBS72588.</title>
        <authorList>
            <consortium name="The Broad Institute Genomics Platform"/>
            <person name="Cuomo C."/>
            <person name="de Hoog S."/>
            <person name="Gorbushina A."/>
            <person name="Stielow B."/>
            <person name="Teixiera M."/>
            <person name="Abouelleil A."/>
            <person name="Chapman S.B."/>
            <person name="Priest M."/>
            <person name="Young S.K."/>
            <person name="Wortman J."/>
            <person name="Nusbaum C."/>
            <person name="Birren B."/>
        </authorList>
    </citation>
    <scope>NUCLEOTIDE SEQUENCE [LARGE SCALE GENOMIC DNA]</scope>
    <source>
        <strain evidence="7 8">CBS 72588</strain>
    </source>
</reference>
<feature type="domain" description="Xylanolytic transcriptional activator regulatory" evidence="6">
    <location>
        <begin position="282"/>
        <end position="364"/>
    </location>
</feature>
<sequence length="625" mass="70783">MNNQANFRALQDRLLDQFDVEQLQRALQRRRPASQVLSQSCVDPATELPVSPGVTGFTAARNWPDVSAGVVSECSAAPSIDVDADLAFWTTLAGWDGPELNLPPMPSGRMLPLLRIPLDRTLLTRYDLAFPTGPLQQSLPIPTFVNNGAADAYDFHVPTEVVHELIDLFFDSVQCFLPLFHRPRFVHRFKTLIDEGSGYSDLKKEDAFILSGVMAMSARFSTSSFFDDVAPYARGQVFAAKARALYDTAFSYEGRWQPSMALLQGCILLSFHEQTSRPSTNCWFLIGSAVRLALELGLNNIDAERDESQLTSRPADEWVLIEEQRRAWWAVWELDVFSSTILRRPYCIDKEHMCVLLPIPDPEWFADTPVPSTMINTDSARIWDTLHEHLHLGARAWFLISTFLMARANDFLLHTDTSLENIDTFEATLPLFMLLLPPEYDLRPTGFLFNERNFASYNWIISMNVMLHTVRVLLRKAREARRQPRNKQPTDDMVEEPIRCPFDTQTVFRAMQAWGPEYIAQACPFITCTIVGPSLDMIRTALHADKASDHDHHIQLIKLVLRRIGRYWDIGNCALRLVEISERESDLAGQGCESELSGLRKSFSLLVGSSRLQAPLSESPSSSER</sequence>
<dbReference type="GO" id="GO:0006351">
    <property type="term" value="P:DNA-templated transcription"/>
    <property type="evidence" value="ECO:0007669"/>
    <property type="project" value="InterPro"/>
</dbReference>
<dbReference type="GO" id="GO:0000981">
    <property type="term" value="F:DNA-binding transcription factor activity, RNA polymerase II-specific"/>
    <property type="evidence" value="ECO:0007669"/>
    <property type="project" value="InterPro"/>
</dbReference>
<dbReference type="InterPro" id="IPR050815">
    <property type="entry name" value="TF_fung"/>
</dbReference>
<gene>
    <name evidence="7" type="ORF">PV06_10796</name>
</gene>
<evidence type="ECO:0000256" key="2">
    <source>
        <dbReference type="ARBA" id="ARBA00022723"/>
    </source>
</evidence>
<evidence type="ECO:0000256" key="4">
    <source>
        <dbReference type="ARBA" id="ARBA00023163"/>
    </source>
</evidence>
<dbReference type="AlphaFoldDB" id="A0A0D2BIC5"/>
<dbReference type="InterPro" id="IPR007219">
    <property type="entry name" value="XnlR_reg_dom"/>
</dbReference>
<keyword evidence="8" id="KW-1185">Reference proteome</keyword>
<dbReference type="Pfam" id="PF04082">
    <property type="entry name" value="Fungal_trans"/>
    <property type="match status" value="1"/>
</dbReference>
<dbReference type="CDD" id="cd12148">
    <property type="entry name" value="fungal_TF_MHR"/>
    <property type="match status" value="1"/>
</dbReference>
<name>A0A0D2BIC5_9EURO</name>
<keyword evidence="5" id="KW-0539">Nucleus</keyword>
<evidence type="ECO:0000256" key="1">
    <source>
        <dbReference type="ARBA" id="ARBA00004123"/>
    </source>
</evidence>
<dbReference type="GO" id="GO:0008270">
    <property type="term" value="F:zinc ion binding"/>
    <property type="evidence" value="ECO:0007669"/>
    <property type="project" value="InterPro"/>
</dbReference>
<protein>
    <recommendedName>
        <fullName evidence="6">Xylanolytic transcriptional activator regulatory domain-containing protein</fullName>
    </recommendedName>
</protein>
<evidence type="ECO:0000313" key="7">
    <source>
        <dbReference type="EMBL" id="KIW37177.1"/>
    </source>
</evidence>